<dbReference type="BioCyc" id="JESP1508404:G14D9-13619-MONOMER"/>
<dbReference type="AlphaFoldDB" id="A0A0B5AYM1"/>
<protein>
    <submittedName>
        <fullName evidence="1">Uncharacterized protein</fullName>
    </submittedName>
</protein>
<dbReference type="Proteomes" id="UP000031449">
    <property type="component" value="Plasmid unnamed"/>
</dbReference>
<evidence type="ECO:0000313" key="1">
    <source>
        <dbReference type="EMBL" id="AJD93613.1"/>
    </source>
</evidence>
<keyword evidence="1" id="KW-0614">Plasmid</keyword>
<accession>A0A0B5AYM1</accession>
<dbReference type="EMBL" id="CP009417">
    <property type="protein sequence ID" value="AJD93613.1"/>
    <property type="molecule type" value="Genomic_DNA"/>
</dbReference>
<name>A0A0B5AYM1_9BACL</name>
<geneLocation type="plasmid" evidence="2"/>
<proteinExistence type="predicted"/>
<dbReference type="KEGG" id="jeo:JMA_42960"/>
<reference evidence="1 2" key="1">
    <citation type="submission" date="2014-08" db="EMBL/GenBank/DDBJ databases">
        <title>Complete genome of a marine bacteria Jeotgalibacillus malaysiensis.</title>
        <authorList>
            <person name="Yaakop A.S."/>
            <person name="Chan K.-G."/>
            <person name="Goh K.M."/>
        </authorList>
    </citation>
    <scope>NUCLEOTIDE SEQUENCE [LARGE SCALE GENOMIC DNA]</scope>
    <source>
        <strain evidence="1 2">D5</strain>
        <plasmid evidence="2">Plasmid</plasmid>
    </source>
</reference>
<dbReference type="HOGENOM" id="CLU_1893396_0_0_9"/>
<sequence>MEENQLIALDYLEEMGDKVVEILSPQLIGQAFEVTKEQPFPVLLMQEVANLVIGVAVENTEIRAFHVAPLIEGDLYMLDVQDKNQNSVATVMLMTNKAKSRIIIEDILVTFKKGAIIYRHEELLEQPSEEEVAG</sequence>
<organism evidence="1 2">
    <name type="scientific">Jeotgalibacillus malaysiensis</name>
    <dbReference type="NCBI Taxonomy" id="1508404"/>
    <lineage>
        <taxon>Bacteria</taxon>
        <taxon>Bacillati</taxon>
        <taxon>Bacillota</taxon>
        <taxon>Bacilli</taxon>
        <taxon>Bacillales</taxon>
        <taxon>Caryophanaceae</taxon>
        <taxon>Jeotgalibacillus</taxon>
    </lineage>
</organism>
<evidence type="ECO:0000313" key="2">
    <source>
        <dbReference type="Proteomes" id="UP000031449"/>
    </source>
</evidence>
<gene>
    <name evidence="1" type="ORF">JMA_42960</name>
</gene>
<keyword evidence="2" id="KW-1185">Reference proteome</keyword>